<dbReference type="AlphaFoldDB" id="A0AA91ELK0"/>
<keyword evidence="2" id="KW-1185">Reference proteome</keyword>
<dbReference type="RefSeq" id="WP_057631344.1">
    <property type="nucleotide sequence ID" value="NZ_LXEX01000003.1"/>
</dbReference>
<organism evidence="1 2">
    <name type="scientific">Obesumbacterium proteus ATCC 12841</name>
    <dbReference type="NCBI Taxonomy" id="1354268"/>
    <lineage>
        <taxon>Bacteria</taxon>
        <taxon>Pseudomonadati</taxon>
        <taxon>Pseudomonadota</taxon>
        <taxon>Gammaproteobacteria</taxon>
        <taxon>Enterobacterales</taxon>
        <taxon>Hafniaceae</taxon>
        <taxon>Obesumbacterium</taxon>
    </lineage>
</organism>
<reference evidence="1 2" key="1">
    <citation type="submission" date="2016-04" db="EMBL/GenBank/DDBJ databases">
        <title>ATOL: Assembling a taxonomically balanced genome-scale reconstruction of the evolutionary history of the Enterobacteriaceae.</title>
        <authorList>
            <person name="Plunkett G.III."/>
            <person name="Neeno-Eckwall E.C."/>
            <person name="Glasner J.D."/>
            <person name="Perna N.T."/>
        </authorList>
    </citation>
    <scope>NUCLEOTIDE SEQUENCE [LARGE SCALE GENOMIC DNA]</scope>
    <source>
        <strain evidence="1 2">ATCC 12841</strain>
    </source>
</reference>
<gene>
    <name evidence="1" type="ORF">M993_00122</name>
</gene>
<accession>A0AA91ELK0</accession>
<dbReference type="EMBL" id="LXEX01000003">
    <property type="protein sequence ID" value="OAT61084.1"/>
    <property type="molecule type" value="Genomic_DNA"/>
</dbReference>
<name>A0AA91ELK0_9GAMM</name>
<comment type="caution">
    <text evidence="1">The sequence shown here is derived from an EMBL/GenBank/DDBJ whole genome shotgun (WGS) entry which is preliminary data.</text>
</comment>
<proteinExistence type="predicted"/>
<dbReference type="Proteomes" id="UP000078431">
    <property type="component" value="Unassembled WGS sequence"/>
</dbReference>
<evidence type="ECO:0000313" key="1">
    <source>
        <dbReference type="EMBL" id="OAT61084.1"/>
    </source>
</evidence>
<protein>
    <submittedName>
        <fullName evidence="1">Uncharacterized protein</fullName>
    </submittedName>
</protein>
<sequence>MWHDRLTGRQHAHLPQRIDHGRYSIEASPLTLNGHTPNFFGLLVSDGGANCRLDDTLHNFIQPPPGHEEETRLLEEAITTIGAAVDDDISVLSPLMPAAIVDNQSLLLPFERALLEVIQKGHLQHISQRPRLDLRYDDEVADVARVRRLAKGALVHLASHSECWQRQTLGGVVPKQILAQFSEDDFNIYENRVYARLLDKIERHLYHRLRTLRSLQSTLAQALDFYQSQEVNYRLRNAICQLWGMTYDEDATDGASRQLNATLATLEQIFRIISGLRQSGLYLRVSRTAQVTGGVHMTNILSHDPHYGHLPLLWAQLADGAQPENLPQQRLRVNQSLAAAYSSYAGLVLRHALQPWLHGKSEGSWAGRTLRLRQQGMEWLLSCDSNDSASEETLLSLVPFLNHQQVAVDLPENRYIAWPCVGHLQQALPDKEGWIRLSPLDMYCVERFGLLIDKILSRELLRNFARPVIRIPRCVLPLATKLSSLTVDQQLNQITLHGDLTKAELEQLTSHLINNNASTQAEEITLRYREWRALQQCPVCDHTTELVYQYPGGFKTLCKNCNTARYFSQHENAHFFEQTRTVERESKTFLAQGRRVFNFQF</sequence>
<evidence type="ECO:0000313" key="2">
    <source>
        <dbReference type="Proteomes" id="UP000078431"/>
    </source>
</evidence>